<dbReference type="GO" id="GO:0019825">
    <property type="term" value="F:oxygen binding"/>
    <property type="evidence" value="ECO:0007669"/>
    <property type="project" value="InterPro"/>
</dbReference>
<proteinExistence type="predicted"/>
<evidence type="ECO:0000313" key="1">
    <source>
        <dbReference type="WBParaSite" id="ASIM_0000396701-mRNA-1"/>
    </source>
</evidence>
<dbReference type="InterPro" id="IPR044399">
    <property type="entry name" value="Mb-like_M"/>
</dbReference>
<reference evidence="1" key="1">
    <citation type="submission" date="2017-02" db="UniProtKB">
        <authorList>
            <consortium name="WormBaseParasite"/>
        </authorList>
    </citation>
    <scope>IDENTIFICATION</scope>
</reference>
<name>A0A0M3J8R1_ANISI</name>
<dbReference type="CDD" id="cd01040">
    <property type="entry name" value="Mb-like"/>
    <property type="match status" value="1"/>
</dbReference>
<organism evidence="1">
    <name type="scientific">Anisakis simplex</name>
    <name type="common">Herring worm</name>
    <dbReference type="NCBI Taxonomy" id="6269"/>
    <lineage>
        <taxon>Eukaryota</taxon>
        <taxon>Metazoa</taxon>
        <taxon>Ecdysozoa</taxon>
        <taxon>Nematoda</taxon>
        <taxon>Chromadorea</taxon>
        <taxon>Rhabditida</taxon>
        <taxon>Spirurina</taxon>
        <taxon>Ascaridomorpha</taxon>
        <taxon>Ascaridoidea</taxon>
        <taxon>Anisakidae</taxon>
        <taxon>Anisakis</taxon>
        <taxon>Anisakis simplex complex</taxon>
    </lineage>
</organism>
<sequence length="242" mass="27932">LSKHQKVILVTRWKQLTQQMILDAGQRVFETIFQRDPYLLSIIHLEHLQGTDGWRNHANFNLHAQRFSHTLTQCMQNIMEPYIAADLLQEFGAAYAEEEDSEMELRDNIPHSYWDRLSSAITSTVKELLDSLTPKGTTNHVDEIHSSLNVLPSPFSKSRVTKCIQHLKVFLFGTDGRNTLSVNDALLVNKDRLALQSNSTDICAWNVFAMFVSNQIRFGYEMERMLRAELRKLGLRNQRKTA</sequence>
<protein>
    <submittedName>
        <fullName evidence="1">Exocyst complex component Sec8</fullName>
    </submittedName>
</protein>
<dbReference type="WBParaSite" id="ASIM_0000396701-mRNA-1">
    <property type="protein sequence ID" value="ASIM_0000396701-mRNA-1"/>
    <property type="gene ID" value="ASIM_0000396701"/>
</dbReference>
<dbReference type="InterPro" id="IPR012292">
    <property type="entry name" value="Globin/Proto"/>
</dbReference>
<dbReference type="GO" id="GO:0020037">
    <property type="term" value="F:heme binding"/>
    <property type="evidence" value="ECO:0007669"/>
    <property type="project" value="InterPro"/>
</dbReference>
<accession>A0A0M3J8R1</accession>
<dbReference type="InterPro" id="IPR009050">
    <property type="entry name" value="Globin-like_sf"/>
</dbReference>
<dbReference type="Gene3D" id="1.10.490.10">
    <property type="entry name" value="Globins"/>
    <property type="match status" value="1"/>
</dbReference>
<dbReference type="AlphaFoldDB" id="A0A0M3J8R1"/>
<dbReference type="SUPFAM" id="SSF46458">
    <property type="entry name" value="Globin-like"/>
    <property type="match status" value="1"/>
</dbReference>